<feature type="signal peptide" evidence="1">
    <location>
        <begin position="1"/>
        <end position="24"/>
    </location>
</feature>
<organism evidence="2">
    <name type="scientific">Hemiselmis andersenii</name>
    <name type="common">Cryptophyte alga</name>
    <dbReference type="NCBI Taxonomy" id="464988"/>
    <lineage>
        <taxon>Eukaryota</taxon>
        <taxon>Cryptophyceae</taxon>
        <taxon>Cryptomonadales</taxon>
        <taxon>Hemiselmidaceae</taxon>
        <taxon>Hemiselmis</taxon>
    </lineage>
</organism>
<name>A0A7S1MZ60_HEMAN</name>
<keyword evidence="1" id="KW-0732">Signal</keyword>
<protein>
    <submittedName>
        <fullName evidence="2">Uncharacterized protein</fullName>
    </submittedName>
</protein>
<evidence type="ECO:0000256" key="1">
    <source>
        <dbReference type="SAM" id="SignalP"/>
    </source>
</evidence>
<dbReference type="AlphaFoldDB" id="A0A7S1MZ60"/>
<dbReference type="EMBL" id="HBFX01063058">
    <property type="protein sequence ID" value="CAD8987049.1"/>
    <property type="molecule type" value="Transcribed_RNA"/>
</dbReference>
<accession>A0A7S1MZ60</accession>
<proteinExistence type="predicted"/>
<sequence>MKSSLVMLSRVLIVSALLAASASAVPLRRQGDVSMSSMPTGCECIGKAAIQDALGEDNVKKFGEDYGSFCAAFEDGKCTNSNPMGMGQHACGTAEHCATMWPTYDFNTNQAWCCDSWCYVNRTTCTDAKAEEYGITVAKSWTEKEIWYSYDVCPDSYSKPTKFEYTPAKNYEQYNMSQCPYVVTAPGCECTGNNDALGAEEKAKHGTNYGKWCAAWEDGMCNSSATKGPMHTCEGSIAQNCSTHWPTTDFNVSQNWCCDAWCYV</sequence>
<gene>
    <name evidence="2" type="ORF">HAND00432_LOCUS38062</name>
</gene>
<feature type="chain" id="PRO_5031162395" evidence="1">
    <location>
        <begin position="25"/>
        <end position="264"/>
    </location>
</feature>
<reference evidence="2" key="1">
    <citation type="submission" date="2021-01" db="EMBL/GenBank/DDBJ databases">
        <authorList>
            <person name="Corre E."/>
            <person name="Pelletier E."/>
            <person name="Niang G."/>
            <person name="Scheremetjew M."/>
            <person name="Finn R."/>
            <person name="Kale V."/>
            <person name="Holt S."/>
            <person name="Cochrane G."/>
            <person name="Meng A."/>
            <person name="Brown T."/>
            <person name="Cohen L."/>
        </authorList>
    </citation>
    <scope>NUCLEOTIDE SEQUENCE</scope>
    <source>
        <strain evidence="2">CCMP644</strain>
    </source>
</reference>
<evidence type="ECO:0000313" key="2">
    <source>
        <dbReference type="EMBL" id="CAD8987049.1"/>
    </source>
</evidence>